<accession>A0A074L0A4</accession>
<name>A0A074L0A4_9BACT</name>
<dbReference type="OrthoDB" id="2989458at2"/>
<dbReference type="RefSeq" id="WP_051719958.1">
    <property type="nucleotide sequence ID" value="NZ_JMIH01000018.1"/>
</dbReference>
<keyword evidence="2" id="KW-1185">Reference proteome</keyword>
<dbReference type="STRING" id="1048983.EL17_10520"/>
<sequence>MEIDEKHRNRLKEIFKEYSFPTRKSVGKDAMNGIFLMIQHADMDKQWQKSQLKNIEKAVQNDDIDSQSYAYLYDRIQINNGQDQLYGTQFSKVDPLNKAVELTPTEDIDNLDKRRMEMGMMPIGMYKEFVFKSL</sequence>
<protein>
    <submittedName>
        <fullName evidence="1">Uncharacterized protein</fullName>
    </submittedName>
</protein>
<evidence type="ECO:0000313" key="1">
    <source>
        <dbReference type="EMBL" id="KEO73920.1"/>
    </source>
</evidence>
<dbReference type="Pfam" id="PF20329">
    <property type="entry name" value="DUF6624"/>
    <property type="match status" value="1"/>
</dbReference>
<evidence type="ECO:0000313" key="2">
    <source>
        <dbReference type="Proteomes" id="UP000027821"/>
    </source>
</evidence>
<comment type="caution">
    <text evidence="1">The sequence shown here is derived from an EMBL/GenBank/DDBJ whole genome shotgun (WGS) entry which is preliminary data.</text>
</comment>
<dbReference type="eggNOG" id="COG4403">
    <property type="taxonomic scope" value="Bacteria"/>
</dbReference>
<dbReference type="Proteomes" id="UP000027821">
    <property type="component" value="Unassembled WGS sequence"/>
</dbReference>
<gene>
    <name evidence="1" type="ORF">EL17_10520</name>
</gene>
<dbReference type="InterPro" id="IPR046732">
    <property type="entry name" value="DUF6624"/>
</dbReference>
<reference evidence="1 2" key="1">
    <citation type="submission" date="2014-04" db="EMBL/GenBank/DDBJ databases">
        <title>Characterization and application of a salt tolerant electro-active bacterium.</title>
        <authorList>
            <person name="Yang L."/>
            <person name="Wei S."/>
            <person name="Tay Q.X.M."/>
        </authorList>
    </citation>
    <scope>NUCLEOTIDE SEQUENCE [LARGE SCALE GENOMIC DNA]</scope>
    <source>
        <strain evidence="1 2">LY1</strain>
    </source>
</reference>
<organism evidence="1 2">
    <name type="scientific">Anditalea andensis</name>
    <dbReference type="NCBI Taxonomy" id="1048983"/>
    <lineage>
        <taxon>Bacteria</taxon>
        <taxon>Pseudomonadati</taxon>
        <taxon>Bacteroidota</taxon>
        <taxon>Cytophagia</taxon>
        <taxon>Cytophagales</taxon>
        <taxon>Cytophagaceae</taxon>
        <taxon>Anditalea</taxon>
    </lineage>
</organism>
<dbReference type="AlphaFoldDB" id="A0A074L0A4"/>
<dbReference type="EMBL" id="JMIH01000018">
    <property type="protein sequence ID" value="KEO73920.1"/>
    <property type="molecule type" value="Genomic_DNA"/>
</dbReference>
<proteinExistence type="predicted"/>